<proteinExistence type="predicted"/>
<dbReference type="EMBL" id="CZDF01000158">
    <property type="protein sequence ID" value="CUR33848.1"/>
    <property type="molecule type" value="Genomic_DNA"/>
</dbReference>
<sequence>MSLVLSRIELVKKTQLESDRTLSFLENSVPVGKINWSAGKTVARISLG</sequence>
<accession>A0A1J1LMT2</accession>
<gene>
    <name evidence="1" type="ORF">PL9214520387</name>
</gene>
<protein>
    <submittedName>
        <fullName evidence="1">Uncharacterized protein</fullName>
    </submittedName>
</protein>
<name>A0A1J1LMT2_9CYAN</name>
<evidence type="ECO:0000313" key="2">
    <source>
        <dbReference type="Proteomes" id="UP000184315"/>
    </source>
</evidence>
<evidence type="ECO:0000313" key="1">
    <source>
        <dbReference type="EMBL" id="CUR33848.1"/>
    </source>
</evidence>
<keyword evidence="2" id="KW-1185">Reference proteome</keyword>
<reference evidence="2" key="1">
    <citation type="submission" date="2015-10" db="EMBL/GenBank/DDBJ databases">
        <authorList>
            <person name="Regsiter A."/>
            <person name="william w."/>
        </authorList>
    </citation>
    <scope>NUCLEOTIDE SEQUENCE [LARGE SCALE GENOMIC DNA]</scope>
</reference>
<dbReference type="AlphaFoldDB" id="A0A1J1LMT2"/>
<organism evidence="1 2">
    <name type="scientific">Planktothrix tepida PCC 9214</name>
    <dbReference type="NCBI Taxonomy" id="671072"/>
    <lineage>
        <taxon>Bacteria</taxon>
        <taxon>Bacillati</taxon>
        <taxon>Cyanobacteriota</taxon>
        <taxon>Cyanophyceae</taxon>
        <taxon>Oscillatoriophycideae</taxon>
        <taxon>Oscillatoriales</taxon>
        <taxon>Microcoleaceae</taxon>
        <taxon>Planktothrix</taxon>
    </lineage>
</organism>
<dbReference type="Proteomes" id="UP000184315">
    <property type="component" value="Unassembled WGS sequence"/>
</dbReference>